<evidence type="ECO:0000313" key="2">
    <source>
        <dbReference type="Proteomes" id="UP000248395"/>
    </source>
</evidence>
<dbReference type="Proteomes" id="UP000248395">
    <property type="component" value="Unassembled WGS sequence"/>
</dbReference>
<reference evidence="1 2" key="1">
    <citation type="submission" date="2018-05" db="EMBL/GenBank/DDBJ databases">
        <title>Genomic Encyclopedia of Type Strains, Phase IV (KMG-IV): sequencing the most valuable type-strain genomes for metagenomic binning, comparative biology and taxonomic classification.</title>
        <authorList>
            <person name="Goeker M."/>
        </authorList>
    </citation>
    <scope>NUCLEOTIDE SEQUENCE [LARGE SCALE GENOMIC DNA]</scope>
    <source>
        <strain evidence="1 2">DSM 25134</strain>
    </source>
</reference>
<gene>
    <name evidence="1" type="ORF">DFR38_1311</name>
</gene>
<keyword evidence="2" id="KW-1185">Reference proteome</keyword>
<proteinExistence type="predicted"/>
<dbReference type="EMBL" id="QJKC01000031">
    <property type="protein sequence ID" value="PXX38853.1"/>
    <property type="molecule type" value="Genomic_DNA"/>
</dbReference>
<name>A0A318IV04_9NEIS</name>
<comment type="caution">
    <text evidence="1">The sequence shown here is derived from an EMBL/GenBank/DDBJ whole genome shotgun (WGS) entry which is preliminary data.</text>
</comment>
<evidence type="ECO:0000313" key="1">
    <source>
        <dbReference type="EMBL" id="PXX38853.1"/>
    </source>
</evidence>
<accession>A0A318IV04</accession>
<sequence length="33" mass="3442">MGAAYQAAFAKYQGLKVQIAAATTAEAVQAIVW</sequence>
<dbReference type="AlphaFoldDB" id="A0A318IV04"/>
<organism evidence="1 2">
    <name type="scientific">Aquitalea magnusonii</name>
    <dbReference type="NCBI Taxonomy" id="332411"/>
    <lineage>
        <taxon>Bacteria</taxon>
        <taxon>Pseudomonadati</taxon>
        <taxon>Pseudomonadota</taxon>
        <taxon>Betaproteobacteria</taxon>
        <taxon>Neisseriales</taxon>
        <taxon>Chromobacteriaceae</taxon>
        <taxon>Aquitalea</taxon>
    </lineage>
</organism>
<protein>
    <submittedName>
        <fullName evidence="1">Uncharacterized protein</fullName>
    </submittedName>
</protein>